<comment type="caution">
    <text evidence="2">The sequence shown here is derived from an EMBL/GenBank/DDBJ whole genome shotgun (WGS) entry which is preliminary data.</text>
</comment>
<dbReference type="OMA" id="NNTHCEC"/>
<keyword evidence="3" id="KW-1185">Reference proteome</keyword>
<name>A0A5M3N7B9_CONPW</name>
<dbReference type="OrthoDB" id="5125733at2759"/>
<proteinExistence type="predicted"/>
<dbReference type="Pfam" id="PF06985">
    <property type="entry name" value="HET"/>
    <property type="match status" value="1"/>
</dbReference>
<dbReference type="RefSeq" id="XP_007763864.1">
    <property type="nucleotide sequence ID" value="XM_007765674.1"/>
</dbReference>
<dbReference type="EMBL" id="JH711573">
    <property type="protein sequence ID" value="EIW87342.1"/>
    <property type="molecule type" value="Genomic_DNA"/>
</dbReference>
<dbReference type="InterPro" id="IPR010730">
    <property type="entry name" value="HET"/>
</dbReference>
<dbReference type="AlphaFoldDB" id="A0A5M3N7B9"/>
<dbReference type="PANTHER" id="PTHR33112">
    <property type="entry name" value="DOMAIN PROTEIN, PUTATIVE-RELATED"/>
    <property type="match status" value="1"/>
</dbReference>
<protein>
    <submittedName>
        <fullName evidence="2">HET protein</fullName>
    </submittedName>
</protein>
<dbReference type="Proteomes" id="UP000053558">
    <property type="component" value="Unassembled WGS sequence"/>
</dbReference>
<feature type="domain" description="Heterokaryon incompatibility" evidence="1">
    <location>
        <begin position="235"/>
        <end position="385"/>
    </location>
</feature>
<dbReference type="GeneID" id="19199246"/>
<evidence type="ECO:0000259" key="1">
    <source>
        <dbReference type="Pfam" id="PF06985"/>
    </source>
</evidence>
<dbReference type="KEGG" id="cput:CONPUDRAFT_116557"/>
<reference evidence="3" key="1">
    <citation type="journal article" date="2012" name="Science">
        <title>The Paleozoic origin of enzymatic lignin decomposition reconstructed from 31 fungal genomes.</title>
        <authorList>
            <person name="Floudas D."/>
            <person name="Binder M."/>
            <person name="Riley R."/>
            <person name="Barry K."/>
            <person name="Blanchette R.A."/>
            <person name="Henrissat B."/>
            <person name="Martinez A.T."/>
            <person name="Otillar R."/>
            <person name="Spatafora J.W."/>
            <person name="Yadav J.S."/>
            <person name="Aerts A."/>
            <person name="Benoit I."/>
            <person name="Boyd A."/>
            <person name="Carlson A."/>
            <person name="Copeland A."/>
            <person name="Coutinho P.M."/>
            <person name="de Vries R.P."/>
            <person name="Ferreira P."/>
            <person name="Findley K."/>
            <person name="Foster B."/>
            <person name="Gaskell J."/>
            <person name="Glotzer D."/>
            <person name="Gorecki P."/>
            <person name="Heitman J."/>
            <person name="Hesse C."/>
            <person name="Hori C."/>
            <person name="Igarashi K."/>
            <person name="Jurgens J.A."/>
            <person name="Kallen N."/>
            <person name="Kersten P."/>
            <person name="Kohler A."/>
            <person name="Kuees U."/>
            <person name="Kumar T.K.A."/>
            <person name="Kuo A."/>
            <person name="LaButti K."/>
            <person name="Larrondo L.F."/>
            <person name="Lindquist E."/>
            <person name="Ling A."/>
            <person name="Lombard V."/>
            <person name="Lucas S."/>
            <person name="Lundell T."/>
            <person name="Martin R."/>
            <person name="McLaughlin D.J."/>
            <person name="Morgenstern I."/>
            <person name="Morin E."/>
            <person name="Murat C."/>
            <person name="Nagy L.G."/>
            <person name="Nolan M."/>
            <person name="Ohm R.A."/>
            <person name="Patyshakuliyeva A."/>
            <person name="Rokas A."/>
            <person name="Ruiz-Duenas F.J."/>
            <person name="Sabat G."/>
            <person name="Salamov A."/>
            <person name="Samejima M."/>
            <person name="Schmutz J."/>
            <person name="Slot J.C."/>
            <person name="St John F."/>
            <person name="Stenlid J."/>
            <person name="Sun H."/>
            <person name="Sun S."/>
            <person name="Syed K."/>
            <person name="Tsang A."/>
            <person name="Wiebenga A."/>
            <person name="Young D."/>
            <person name="Pisabarro A."/>
            <person name="Eastwood D.C."/>
            <person name="Martin F."/>
            <person name="Cullen D."/>
            <person name="Grigoriev I.V."/>
            <person name="Hibbett D.S."/>
        </authorList>
    </citation>
    <scope>NUCLEOTIDE SEQUENCE [LARGE SCALE GENOMIC DNA]</scope>
    <source>
        <strain evidence="3">RWD-64-598 SS2</strain>
    </source>
</reference>
<dbReference type="PANTHER" id="PTHR33112:SF12">
    <property type="entry name" value="HETEROKARYON INCOMPATIBILITY DOMAIN-CONTAINING PROTEIN"/>
    <property type="match status" value="1"/>
</dbReference>
<gene>
    <name evidence="2" type="ORF">CONPUDRAFT_116557</name>
</gene>
<organism evidence="2 3">
    <name type="scientific">Coniophora puteana (strain RWD-64-598)</name>
    <name type="common">Brown rot fungus</name>
    <dbReference type="NCBI Taxonomy" id="741705"/>
    <lineage>
        <taxon>Eukaryota</taxon>
        <taxon>Fungi</taxon>
        <taxon>Dikarya</taxon>
        <taxon>Basidiomycota</taxon>
        <taxon>Agaricomycotina</taxon>
        <taxon>Agaricomycetes</taxon>
        <taxon>Agaricomycetidae</taxon>
        <taxon>Boletales</taxon>
        <taxon>Coniophorineae</taxon>
        <taxon>Coniophoraceae</taxon>
        <taxon>Coniophora</taxon>
    </lineage>
</organism>
<accession>A0A5M3N7B9</accession>
<sequence>MGEDHAGTVPVCSDPNGTPSNKRLSLCYVCSSLDFHKIFREGVSEGYHNLFVEDGFVNRDPIPFDSLISVLSRSSICAFCSLVSTTIRRIWLLDTACANVDISDINLSLHTVGVRLNREGETGLERALRISIKPSRRPSEVERVNGGAQNDLSLHIQLMEEHAEQFGRLHDWHGRTVGEELNIERIKRWLHSCEQGHGEQCGPAPWAVNDGLPNRMHVLDVQDMALVSALPGCRYLALSYVWGNAAQCDYRSYCTLASNLSDRMKPGGVPLAALPVTISDTVLLVRALGERYLWVDALCICQDDPVHKISQIVAMDRIYMRATLTIYAAGGSSVLAPLPGFRPGTRSPQQHIEEVQGLRLGVPLPASREALASTSWVGRGWTYQELLLSTRRLILTPSQAIFECCTD</sequence>
<evidence type="ECO:0000313" key="3">
    <source>
        <dbReference type="Proteomes" id="UP000053558"/>
    </source>
</evidence>
<feature type="non-terminal residue" evidence="2">
    <location>
        <position position="407"/>
    </location>
</feature>
<evidence type="ECO:0000313" key="2">
    <source>
        <dbReference type="EMBL" id="EIW87342.1"/>
    </source>
</evidence>